<name>A0A5N6SAQ2_ASPPS</name>
<dbReference type="AlphaFoldDB" id="A0A5N6SAQ2"/>
<accession>A0A5N6SAQ2</accession>
<evidence type="ECO:0000313" key="2">
    <source>
        <dbReference type="EMBL" id="KAE8131806.1"/>
    </source>
</evidence>
<feature type="signal peptide" evidence="1">
    <location>
        <begin position="1"/>
        <end position="28"/>
    </location>
</feature>
<dbReference type="RefSeq" id="XP_031907869.1">
    <property type="nucleotide sequence ID" value="XM_032056189.1"/>
</dbReference>
<reference evidence="2 3" key="1">
    <citation type="submission" date="2019-04" db="EMBL/GenBank/DDBJ databases">
        <title>Friends and foes A comparative genomics study of 23 Aspergillus species from section Flavi.</title>
        <authorList>
            <consortium name="DOE Joint Genome Institute"/>
            <person name="Kjaerbolling I."/>
            <person name="Vesth T."/>
            <person name="Frisvad J.C."/>
            <person name="Nybo J.L."/>
            <person name="Theobald S."/>
            <person name="Kildgaard S."/>
            <person name="Isbrandt T."/>
            <person name="Kuo A."/>
            <person name="Sato A."/>
            <person name="Lyhne E.K."/>
            <person name="Kogle M.E."/>
            <person name="Wiebenga A."/>
            <person name="Kun R.S."/>
            <person name="Lubbers R.J."/>
            <person name="Makela M.R."/>
            <person name="Barry K."/>
            <person name="Chovatia M."/>
            <person name="Clum A."/>
            <person name="Daum C."/>
            <person name="Haridas S."/>
            <person name="He G."/>
            <person name="LaButti K."/>
            <person name="Lipzen A."/>
            <person name="Mondo S."/>
            <person name="Riley R."/>
            <person name="Salamov A."/>
            <person name="Simmons B.A."/>
            <person name="Magnuson J.K."/>
            <person name="Henrissat B."/>
            <person name="Mortensen U.H."/>
            <person name="Larsen T.O."/>
            <person name="Devries R.P."/>
            <person name="Grigoriev I.V."/>
            <person name="Machida M."/>
            <person name="Baker S.E."/>
            <person name="Andersen M.R."/>
        </authorList>
    </citation>
    <scope>NUCLEOTIDE SEQUENCE [LARGE SCALE GENOMIC DNA]</scope>
    <source>
        <strain evidence="2 3">CBS 117625</strain>
    </source>
</reference>
<sequence>MSSTMAKFSSKPVIICLNLGLLCHETAASQLQVCGTYNEYRSQERITLNQNHSTTCYKIFSVSTPALGIRPIGF</sequence>
<feature type="chain" id="PRO_5024911753" description="Secreted protein" evidence="1">
    <location>
        <begin position="29"/>
        <end position="74"/>
    </location>
</feature>
<keyword evidence="1" id="KW-0732">Signal</keyword>
<organism evidence="2 3">
    <name type="scientific">Aspergillus pseudotamarii</name>
    <dbReference type="NCBI Taxonomy" id="132259"/>
    <lineage>
        <taxon>Eukaryota</taxon>
        <taxon>Fungi</taxon>
        <taxon>Dikarya</taxon>
        <taxon>Ascomycota</taxon>
        <taxon>Pezizomycotina</taxon>
        <taxon>Eurotiomycetes</taxon>
        <taxon>Eurotiomycetidae</taxon>
        <taxon>Eurotiales</taxon>
        <taxon>Aspergillaceae</taxon>
        <taxon>Aspergillus</taxon>
        <taxon>Aspergillus subgen. Circumdati</taxon>
    </lineage>
</organism>
<proteinExistence type="predicted"/>
<evidence type="ECO:0000256" key="1">
    <source>
        <dbReference type="SAM" id="SignalP"/>
    </source>
</evidence>
<gene>
    <name evidence="2" type="ORF">BDV38DRAFT_263492</name>
</gene>
<protein>
    <recommendedName>
        <fullName evidence="4">Secreted protein</fullName>
    </recommendedName>
</protein>
<dbReference type="Proteomes" id="UP000325672">
    <property type="component" value="Unassembled WGS sequence"/>
</dbReference>
<dbReference type="GeneID" id="43640399"/>
<dbReference type="EMBL" id="ML743649">
    <property type="protein sequence ID" value="KAE8131806.1"/>
    <property type="molecule type" value="Genomic_DNA"/>
</dbReference>
<evidence type="ECO:0008006" key="4">
    <source>
        <dbReference type="Google" id="ProtNLM"/>
    </source>
</evidence>
<keyword evidence="3" id="KW-1185">Reference proteome</keyword>
<evidence type="ECO:0000313" key="3">
    <source>
        <dbReference type="Proteomes" id="UP000325672"/>
    </source>
</evidence>